<keyword evidence="2" id="KW-1185">Reference proteome</keyword>
<evidence type="ECO:0000313" key="1">
    <source>
        <dbReference type="EMBL" id="MPC18624.1"/>
    </source>
</evidence>
<dbReference type="Proteomes" id="UP000324222">
    <property type="component" value="Unassembled WGS sequence"/>
</dbReference>
<protein>
    <submittedName>
        <fullName evidence="1">Uncharacterized protein</fullName>
    </submittedName>
</protein>
<comment type="caution">
    <text evidence="1">The sequence shown here is derived from an EMBL/GenBank/DDBJ whole genome shotgun (WGS) entry which is preliminary data.</text>
</comment>
<dbReference type="AlphaFoldDB" id="A0A5B7DBA6"/>
<accession>A0A5B7DBA6</accession>
<reference evidence="1 2" key="1">
    <citation type="submission" date="2019-05" db="EMBL/GenBank/DDBJ databases">
        <title>Another draft genome of Portunus trituberculatus and its Hox gene families provides insights of decapod evolution.</title>
        <authorList>
            <person name="Jeong J.-H."/>
            <person name="Song I."/>
            <person name="Kim S."/>
            <person name="Choi T."/>
            <person name="Kim D."/>
            <person name="Ryu S."/>
            <person name="Kim W."/>
        </authorList>
    </citation>
    <scope>NUCLEOTIDE SEQUENCE [LARGE SCALE GENOMIC DNA]</scope>
    <source>
        <tissue evidence="1">Muscle</tissue>
    </source>
</reference>
<name>A0A5B7DBA6_PORTR</name>
<proteinExistence type="predicted"/>
<organism evidence="1 2">
    <name type="scientific">Portunus trituberculatus</name>
    <name type="common">Swimming crab</name>
    <name type="synonym">Neptunus trituberculatus</name>
    <dbReference type="NCBI Taxonomy" id="210409"/>
    <lineage>
        <taxon>Eukaryota</taxon>
        <taxon>Metazoa</taxon>
        <taxon>Ecdysozoa</taxon>
        <taxon>Arthropoda</taxon>
        <taxon>Crustacea</taxon>
        <taxon>Multicrustacea</taxon>
        <taxon>Malacostraca</taxon>
        <taxon>Eumalacostraca</taxon>
        <taxon>Eucarida</taxon>
        <taxon>Decapoda</taxon>
        <taxon>Pleocyemata</taxon>
        <taxon>Brachyura</taxon>
        <taxon>Eubrachyura</taxon>
        <taxon>Portunoidea</taxon>
        <taxon>Portunidae</taxon>
        <taxon>Portuninae</taxon>
        <taxon>Portunus</taxon>
    </lineage>
</organism>
<dbReference type="EMBL" id="VSRR010000697">
    <property type="protein sequence ID" value="MPC18624.1"/>
    <property type="molecule type" value="Genomic_DNA"/>
</dbReference>
<evidence type="ECO:0000313" key="2">
    <source>
        <dbReference type="Proteomes" id="UP000324222"/>
    </source>
</evidence>
<gene>
    <name evidence="1" type="ORF">E2C01_011512</name>
</gene>
<sequence length="68" mass="7621">MTLSSTPSLSGTRQTLFINIPDNAPQEINHTLFFSDQVRVDSGVSDGTRSGGRIVRWCCEKVFCEERE</sequence>